<sequence length="555" mass="59443">MGEKAKNMAASIASPLANSSSHLSSSQPFVSPSSSSNSQVSHLSYLSRPLHSPQSRQSRRSDLPAASSRAQNAQIHCASTTAHDIPIEHESLSSTSCSLSRSRFFAQSQPGNSSLQTPNSSNIFVKINLLNLFRVLNLLTPLTSLTSLAAFFLFLFAFHVSPASAACECGYKMQDTGALYTNMLLNNFTLYADSAAPLDSSNPNPAAESFARDWTVQSWAAPRDAQNPLARQNNESNVYIQNGALVLRQTGFSAQDAKANKSVGIAAIVSNRDDFLHGSFRAELKVSDERGSVGGFFWYHNDTNEIDIEVLTKEQNTTTIHYTTHPSVYASNGSVVPGASTPVTLLQPWTDFQFHRFDWLPDSITFYQGDKPVHSTGVNVPFAEDLPARNSAQKKAAGPRTSDSLDNGGYTAGSGDTGGDSGSGTGGDGSTNTTQYTRGGTIQFNLWADGSQWSGPPSTTDVYMYVRGIVFYYNTTASDAGLDELYEQNCKKAGGVKGKMAVCEVVGPQGSVVVQSGANSRFTGPCGWWVKGMGSWMVVYLALVLGLMSALGIIA</sequence>
<dbReference type="EMBL" id="KV407456">
    <property type="protein sequence ID" value="KZF24303.1"/>
    <property type="molecule type" value="Genomic_DNA"/>
</dbReference>
<dbReference type="RefSeq" id="XP_018189858.1">
    <property type="nucleotide sequence ID" value="XM_018336984.1"/>
</dbReference>
<keyword evidence="4" id="KW-0378">Hydrolase</keyword>
<dbReference type="STRING" id="1328760.A0A165I325"/>
<dbReference type="AlphaFoldDB" id="A0A165I325"/>
<organism evidence="4 5">
    <name type="scientific">Xylona heveae (strain CBS 132557 / TC161)</name>
    <dbReference type="NCBI Taxonomy" id="1328760"/>
    <lineage>
        <taxon>Eukaryota</taxon>
        <taxon>Fungi</taxon>
        <taxon>Dikarya</taxon>
        <taxon>Ascomycota</taxon>
        <taxon>Pezizomycotina</taxon>
        <taxon>Xylonomycetes</taxon>
        <taxon>Xylonales</taxon>
        <taxon>Xylonaceae</taxon>
        <taxon>Xylona</taxon>
    </lineage>
</organism>
<accession>A0A165I325</accession>
<dbReference type="CDD" id="cd00413">
    <property type="entry name" value="Glyco_hydrolase_16"/>
    <property type="match status" value="1"/>
</dbReference>
<dbReference type="GO" id="GO:0004553">
    <property type="term" value="F:hydrolase activity, hydrolyzing O-glycosyl compounds"/>
    <property type="evidence" value="ECO:0007669"/>
    <property type="project" value="InterPro"/>
</dbReference>
<dbReference type="GO" id="GO:0005975">
    <property type="term" value="P:carbohydrate metabolic process"/>
    <property type="evidence" value="ECO:0007669"/>
    <property type="project" value="InterPro"/>
</dbReference>
<dbReference type="PROSITE" id="PS51762">
    <property type="entry name" value="GH16_2"/>
    <property type="match status" value="1"/>
</dbReference>
<reference evidence="4 5" key="1">
    <citation type="journal article" date="2016" name="Fungal Biol.">
        <title>The genome of Xylona heveae provides a window into fungal endophytism.</title>
        <authorList>
            <person name="Gazis R."/>
            <person name="Kuo A."/>
            <person name="Riley R."/>
            <person name="LaButti K."/>
            <person name="Lipzen A."/>
            <person name="Lin J."/>
            <person name="Amirebrahimi M."/>
            <person name="Hesse C.N."/>
            <person name="Spatafora J.W."/>
            <person name="Henrissat B."/>
            <person name="Hainaut M."/>
            <person name="Grigoriev I.V."/>
            <person name="Hibbett D.S."/>
        </authorList>
    </citation>
    <scope>NUCLEOTIDE SEQUENCE [LARGE SCALE GENOMIC DNA]</scope>
    <source>
        <strain evidence="4 5">TC161</strain>
    </source>
</reference>
<keyword evidence="2" id="KW-1133">Transmembrane helix</keyword>
<dbReference type="PANTHER" id="PTHR38121:SF2">
    <property type="entry name" value="ACYLTRANSFERASE 3 DOMAIN-CONTAINING PROTEIN"/>
    <property type="match status" value="1"/>
</dbReference>
<evidence type="ECO:0000313" key="4">
    <source>
        <dbReference type="EMBL" id="KZF24303.1"/>
    </source>
</evidence>
<feature type="compositionally biased region" description="Gly residues" evidence="1">
    <location>
        <begin position="410"/>
        <end position="429"/>
    </location>
</feature>
<feature type="domain" description="GH16" evidence="3">
    <location>
        <begin position="197"/>
        <end position="477"/>
    </location>
</feature>
<evidence type="ECO:0000313" key="5">
    <source>
        <dbReference type="Proteomes" id="UP000076632"/>
    </source>
</evidence>
<keyword evidence="5" id="KW-1185">Reference proteome</keyword>
<proteinExistence type="predicted"/>
<dbReference type="Pfam" id="PF00722">
    <property type="entry name" value="Glyco_hydro_16"/>
    <property type="match status" value="1"/>
</dbReference>
<keyword evidence="2" id="KW-0472">Membrane</keyword>
<dbReference type="Gene3D" id="2.60.120.200">
    <property type="match status" value="1"/>
</dbReference>
<dbReference type="GeneID" id="28902121"/>
<dbReference type="Proteomes" id="UP000076632">
    <property type="component" value="Unassembled WGS sequence"/>
</dbReference>
<evidence type="ECO:0000259" key="3">
    <source>
        <dbReference type="PROSITE" id="PS51762"/>
    </source>
</evidence>
<evidence type="ECO:0000256" key="2">
    <source>
        <dbReference type="SAM" id="Phobius"/>
    </source>
</evidence>
<dbReference type="SUPFAM" id="SSF49899">
    <property type="entry name" value="Concanavalin A-like lectins/glucanases"/>
    <property type="match status" value="1"/>
</dbReference>
<dbReference type="InParanoid" id="A0A165I325"/>
<dbReference type="OrthoDB" id="25131at2759"/>
<keyword evidence="2" id="KW-0812">Transmembrane</keyword>
<feature type="region of interest" description="Disordered" evidence="1">
    <location>
        <begin position="390"/>
        <end position="435"/>
    </location>
</feature>
<dbReference type="PANTHER" id="PTHR38121">
    <property type="entry name" value="GH16 DOMAIN-CONTAINING PROTEIN"/>
    <property type="match status" value="1"/>
</dbReference>
<feature type="region of interest" description="Disordered" evidence="1">
    <location>
        <begin position="1"/>
        <end position="66"/>
    </location>
</feature>
<dbReference type="InterPro" id="IPR000757">
    <property type="entry name" value="Beta-glucanase-like"/>
</dbReference>
<feature type="transmembrane region" description="Helical" evidence="2">
    <location>
        <begin position="533"/>
        <end position="554"/>
    </location>
</feature>
<feature type="compositionally biased region" description="Low complexity" evidence="1">
    <location>
        <begin position="13"/>
        <end position="47"/>
    </location>
</feature>
<protein>
    <submittedName>
        <fullName evidence="4">Glycoside hydrolase family 16 protein</fullName>
    </submittedName>
</protein>
<evidence type="ECO:0000256" key="1">
    <source>
        <dbReference type="SAM" id="MobiDB-lite"/>
    </source>
</evidence>
<gene>
    <name evidence="4" type="ORF">L228DRAFT_93996</name>
</gene>
<feature type="transmembrane region" description="Helical" evidence="2">
    <location>
        <begin position="135"/>
        <end position="158"/>
    </location>
</feature>
<name>A0A165I325_XYLHT</name>
<dbReference type="InterPro" id="IPR013320">
    <property type="entry name" value="ConA-like_dom_sf"/>
</dbReference>